<feature type="domain" description="Radical SAM core" evidence="11">
    <location>
        <begin position="18"/>
        <end position="250"/>
    </location>
</feature>
<dbReference type="InterPro" id="IPR034505">
    <property type="entry name" value="Coproporphyrinogen-III_oxidase"/>
</dbReference>
<dbReference type="InterPro" id="IPR007197">
    <property type="entry name" value="rSAM"/>
</dbReference>
<evidence type="ECO:0000256" key="5">
    <source>
        <dbReference type="ARBA" id="ARBA00022691"/>
    </source>
</evidence>
<dbReference type="PROSITE" id="PS51918">
    <property type="entry name" value="RADICAL_SAM"/>
    <property type="match status" value="1"/>
</dbReference>
<sequence>MAIHRAQPGRGGEQNPRFEALPPLSLYVHLPWCVRKCPYCDFNSHEANGELPEAQYVQALLRDLEHALPLIWGRPVHSIFIGGGTPSLFSAQAIDELLAGIRARVRLDADAEITMEANPGTVESERFRGYAEAGVNRISVGVQTFDDAALKALGRIHASGDAVRAAELAARHVGNFNLDLMYALPGQTVDLALRDIEQALALEPTHLSAYQLTLEPNTLFHRYPPALPDEDAQIDIEEAVHACLAQAGYQRYETSAFALPGRQCRHNLNYWRFGDYVGIGAGAHGKISLPDKVLRQIRYKQPKAYLSAVEQGQPVQEEREVPLSDMPFEFMLNALRLTDGFELSSYAERTGDSMASILDALDAAQAKGLIERDHRWARPTDLGRRFLNDLQAMFLKSV</sequence>
<dbReference type="SMART" id="SM00729">
    <property type="entry name" value="Elp3"/>
    <property type="match status" value="1"/>
</dbReference>
<dbReference type="PANTHER" id="PTHR13932">
    <property type="entry name" value="COPROPORPHYRINIGEN III OXIDASE"/>
    <property type="match status" value="1"/>
</dbReference>
<comment type="similarity">
    <text evidence="2">Belongs to the anaerobic coproporphyrinogen-III oxidase family. HemW subfamily.</text>
</comment>
<comment type="caution">
    <text evidence="12">The sequence shown here is derived from an EMBL/GenBank/DDBJ whole genome shotgun (WGS) entry which is preliminary data.</text>
</comment>
<evidence type="ECO:0000256" key="9">
    <source>
        <dbReference type="ARBA" id="ARBA00023186"/>
    </source>
</evidence>
<evidence type="ECO:0000256" key="7">
    <source>
        <dbReference type="ARBA" id="ARBA00023004"/>
    </source>
</evidence>
<dbReference type="Proteomes" id="UP001595556">
    <property type="component" value="Unassembled WGS sequence"/>
</dbReference>
<dbReference type="NCBIfam" id="TIGR00539">
    <property type="entry name" value="hemN_rel"/>
    <property type="match status" value="1"/>
</dbReference>
<comment type="function">
    <text evidence="10">Probably acts as a heme chaperone, transferring heme to an unknown acceptor. Binds one molecule of heme per monomer, possibly covalently. Binds 1 [4Fe-4S] cluster. The cluster is coordinated with 3 cysteines and an exchangeable S-adenosyl-L-methionine.</text>
</comment>
<keyword evidence="13" id="KW-1185">Reference proteome</keyword>
<dbReference type="Gene3D" id="3.20.20.70">
    <property type="entry name" value="Aldolase class I"/>
    <property type="match status" value="1"/>
</dbReference>
<evidence type="ECO:0000256" key="2">
    <source>
        <dbReference type="ARBA" id="ARBA00006100"/>
    </source>
</evidence>
<keyword evidence="10" id="KW-0004">4Fe-4S</keyword>
<keyword evidence="6 10" id="KW-0479">Metal-binding</keyword>
<dbReference type="InterPro" id="IPR006638">
    <property type="entry name" value="Elp3/MiaA/NifB-like_rSAM"/>
</dbReference>
<keyword evidence="10" id="KW-0963">Cytoplasm</keyword>
<accession>A0ABV7H494</accession>
<evidence type="ECO:0000256" key="10">
    <source>
        <dbReference type="RuleBase" id="RU364116"/>
    </source>
</evidence>
<keyword evidence="9 10" id="KW-0143">Chaperone</keyword>
<dbReference type="CDD" id="cd01335">
    <property type="entry name" value="Radical_SAM"/>
    <property type="match status" value="1"/>
</dbReference>
<keyword evidence="4 10" id="KW-0349">Heme</keyword>
<keyword evidence="8 10" id="KW-0411">Iron-sulfur</keyword>
<evidence type="ECO:0000256" key="4">
    <source>
        <dbReference type="ARBA" id="ARBA00022617"/>
    </source>
</evidence>
<evidence type="ECO:0000256" key="1">
    <source>
        <dbReference type="ARBA" id="ARBA00001966"/>
    </source>
</evidence>
<evidence type="ECO:0000259" key="11">
    <source>
        <dbReference type="PROSITE" id="PS51918"/>
    </source>
</evidence>
<keyword evidence="7 10" id="KW-0408">Iron</keyword>
<protein>
    <recommendedName>
        <fullName evidence="3 10">Heme chaperone HemW</fullName>
    </recommendedName>
</protein>
<dbReference type="SFLD" id="SFLDG01065">
    <property type="entry name" value="anaerobic_coproporphyrinogen-I"/>
    <property type="match status" value="1"/>
</dbReference>
<name>A0ABV7H494_9BURK</name>
<dbReference type="InterPro" id="IPR058240">
    <property type="entry name" value="rSAM_sf"/>
</dbReference>
<evidence type="ECO:0000313" key="12">
    <source>
        <dbReference type="EMBL" id="MFC3147279.1"/>
    </source>
</evidence>
<organism evidence="12 13">
    <name type="scientific">Piscinibacterium candidicorallinum</name>
    <dbReference type="NCBI Taxonomy" id="1793872"/>
    <lineage>
        <taxon>Bacteria</taxon>
        <taxon>Pseudomonadati</taxon>
        <taxon>Pseudomonadota</taxon>
        <taxon>Betaproteobacteria</taxon>
        <taxon>Burkholderiales</taxon>
        <taxon>Piscinibacterium</taxon>
    </lineage>
</organism>
<dbReference type="InterPro" id="IPR013785">
    <property type="entry name" value="Aldolase_TIM"/>
</dbReference>
<comment type="subcellular location">
    <subcellularLocation>
        <location evidence="10">Cytoplasm</location>
    </subcellularLocation>
</comment>
<dbReference type="PANTHER" id="PTHR13932:SF5">
    <property type="entry name" value="RADICAL S-ADENOSYL METHIONINE DOMAIN-CONTAINING PROTEIN 1, MITOCHONDRIAL"/>
    <property type="match status" value="1"/>
</dbReference>
<evidence type="ECO:0000256" key="6">
    <source>
        <dbReference type="ARBA" id="ARBA00022723"/>
    </source>
</evidence>
<proteinExistence type="inferred from homology"/>
<comment type="cofactor">
    <cofactor evidence="1">
        <name>[4Fe-4S] cluster</name>
        <dbReference type="ChEBI" id="CHEBI:49883"/>
    </cofactor>
</comment>
<dbReference type="SFLD" id="SFLDF00562">
    <property type="entry name" value="HemN-like__clustered_with_heat"/>
    <property type="match status" value="1"/>
</dbReference>
<dbReference type="SFLD" id="SFLDF00288">
    <property type="entry name" value="HemN-like__clustered_with_nucl"/>
    <property type="match status" value="1"/>
</dbReference>
<dbReference type="Pfam" id="PF06969">
    <property type="entry name" value="HemN_C"/>
    <property type="match status" value="1"/>
</dbReference>
<keyword evidence="5 10" id="KW-0949">S-adenosyl-L-methionine</keyword>
<dbReference type="SUPFAM" id="SSF102114">
    <property type="entry name" value="Radical SAM enzymes"/>
    <property type="match status" value="1"/>
</dbReference>
<evidence type="ECO:0000256" key="3">
    <source>
        <dbReference type="ARBA" id="ARBA00017228"/>
    </source>
</evidence>
<reference evidence="13" key="1">
    <citation type="journal article" date="2019" name="Int. J. Syst. Evol. Microbiol.">
        <title>The Global Catalogue of Microorganisms (GCM) 10K type strain sequencing project: providing services to taxonomists for standard genome sequencing and annotation.</title>
        <authorList>
            <consortium name="The Broad Institute Genomics Platform"/>
            <consortium name="The Broad Institute Genome Sequencing Center for Infectious Disease"/>
            <person name="Wu L."/>
            <person name="Ma J."/>
        </authorList>
    </citation>
    <scope>NUCLEOTIDE SEQUENCE [LARGE SCALE GENOMIC DNA]</scope>
    <source>
        <strain evidence="13">KCTC 52168</strain>
    </source>
</reference>
<dbReference type="Pfam" id="PF04055">
    <property type="entry name" value="Radical_SAM"/>
    <property type="match status" value="1"/>
</dbReference>
<dbReference type="SFLD" id="SFLDS00029">
    <property type="entry name" value="Radical_SAM"/>
    <property type="match status" value="1"/>
</dbReference>
<dbReference type="EMBL" id="JBHRTI010000003">
    <property type="protein sequence ID" value="MFC3147279.1"/>
    <property type="molecule type" value="Genomic_DNA"/>
</dbReference>
<evidence type="ECO:0000313" key="13">
    <source>
        <dbReference type="Proteomes" id="UP001595556"/>
    </source>
</evidence>
<evidence type="ECO:0000256" key="8">
    <source>
        <dbReference type="ARBA" id="ARBA00023014"/>
    </source>
</evidence>
<dbReference type="RefSeq" id="WP_377302582.1">
    <property type="nucleotide sequence ID" value="NZ_CP180191.1"/>
</dbReference>
<dbReference type="InterPro" id="IPR010723">
    <property type="entry name" value="HemN_C"/>
</dbReference>
<dbReference type="SFLD" id="SFLDG01082">
    <property type="entry name" value="B12-binding_domain_containing"/>
    <property type="match status" value="1"/>
</dbReference>
<gene>
    <name evidence="12" type="primary">hemW</name>
    <name evidence="12" type="ORF">ACFOEN_06445</name>
</gene>
<dbReference type="InterPro" id="IPR004559">
    <property type="entry name" value="HemW-like"/>
</dbReference>